<dbReference type="AlphaFoldDB" id="A0A8H5DZ19"/>
<name>A0A8H5DZ19_9HYPO</name>
<dbReference type="Proteomes" id="UP000573603">
    <property type="component" value="Unassembled WGS sequence"/>
</dbReference>
<dbReference type="EMBL" id="JABEVY010000241">
    <property type="protein sequence ID" value="KAF5240877.1"/>
    <property type="molecule type" value="Genomic_DNA"/>
</dbReference>
<comment type="caution">
    <text evidence="2">The sequence shown here is derived from an EMBL/GenBank/DDBJ whole genome shotgun (WGS) entry which is preliminary data.</text>
</comment>
<reference evidence="2 3" key="1">
    <citation type="journal article" date="2020" name="BMC Genomics">
        <title>Correction to: Identification and distribution of gene clusters required for synthesis of sphingolipid metabolism inhibitors in diverse species of the filamentous fungus Fusarium.</title>
        <authorList>
            <person name="Kim H.S."/>
            <person name="Lohmar J.M."/>
            <person name="Busman M."/>
            <person name="Brown D.W."/>
            <person name="Naumann T.A."/>
            <person name="Divon H.H."/>
            <person name="Lysoe E."/>
            <person name="Uhlig S."/>
            <person name="Proctor R.H."/>
        </authorList>
    </citation>
    <scope>NUCLEOTIDE SEQUENCE [LARGE SCALE GENOMIC DNA]</scope>
    <source>
        <strain evidence="2 3">NRRL 25214</strain>
    </source>
</reference>
<accession>A0A8H5DZ19</accession>
<proteinExistence type="predicted"/>
<evidence type="ECO:0000313" key="3">
    <source>
        <dbReference type="Proteomes" id="UP000573603"/>
    </source>
</evidence>
<organism evidence="2 3">
    <name type="scientific">Fusarium anthophilum</name>
    <dbReference type="NCBI Taxonomy" id="48485"/>
    <lineage>
        <taxon>Eukaryota</taxon>
        <taxon>Fungi</taxon>
        <taxon>Dikarya</taxon>
        <taxon>Ascomycota</taxon>
        <taxon>Pezizomycotina</taxon>
        <taxon>Sordariomycetes</taxon>
        <taxon>Hypocreomycetidae</taxon>
        <taxon>Hypocreales</taxon>
        <taxon>Nectriaceae</taxon>
        <taxon>Fusarium</taxon>
        <taxon>Fusarium fujikuroi species complex</taxon>
    </lineage>
</organism>
<feature type="region of interest" description="Disordered" evidence="1">
    <location>
        <begin position="86"/>
        <end position="188"/>
    </location>
</feature>
<feature type="compositionally biased region" description="Polar residues" evidence="1">
    <location>
        <begin position="149"/>
        <end position="159"/>
    </location>
</feature>
<feature type="compositionally biased region" description="Polar residues" evidence="1">
    <location>
        <begin position="86"/>
        <end position="111"/>
    </location>
</feature>
<evidence type="ECO:0000256" key="1">
    <source>
        <dbReference type="SAM" id="MobiDB-lite"/>
    </source>
</evidence>
<keyword evidence="3" id="KW-1185">Reference proteome</keyword>
<evidence type="ECO:0000313" key="2">
    <source>
        <dbReference type="EMBL" id="KAF5240877.1"/>
    </source>
</evidence>
<feature type="compositionally biased region" description="Low complexity" evidence="1">
    <location>
        <begin position="130"/>
        <end position="148"/>
    </location>
</feature>
<protein>
    <submittedName>
        <fullName evidence="2">Uncharacterized protein</fullName>
    </submittedName>
</protein>
<feature type="compositionally biased region" description="Polar residues" evidence="1">
    <location>
        <begin position="119"/>
        <end position="129"/>
    </location>
</feature>
<feature type="compositionally biased region" description="Polar residues" evidence="1">
    <location>
        <begin position="174"/>
        <end position="185"/>
    </location>
</feature>
<sequence>MIVGLASTAFGTTPVYDEPCECEAGDPCYQAVYNLGSSICASYETCEIPIGCNSDREALRSACACMVSETSIETSAVKTQTLGTSIQSIPSTSGATNQYVDSTAISSPSSTRTREEGSDSTVSDNGSNYATGSFSATTSTGTTFETGTQSWPAKSQSWSAPAGYGISSAKPETKATTSAKTGTETSLEDVFTTLTETGGSYSSKASDSTGSYTTETFYTTAVNTYAECPGKAEDCSSGSQGFYTVTETSAISTAIYPITQQRPPMATNRAYSTKIFYTTELYIITKCPLSTTDCPYGSTMSNTYPVSTIVYHVPENQPSEPAGYGPPSRSTVYITRTVCSTRHHTVTKYGTSAPSCVCDSFLAETTPGTPPLDTVFATATEKRLTYSTDRVPDKVNDPTLVKKADTVLADIISSKSQSSSVFPNQQPSGTARGAEVTAGASRFGVHMAVAVAGILAPII</sequence>
<gene>
    <name evidence="2" type="ORF">FANTH_9398</name>
</gene>